<dbReference type="Proteomes" id="UP000825935">
    <property type="component" value="Chromosome 21"/>
</dbReference>
<feature type="region of interest" description="Disordered" evidence="1">
    <location>
        <begin position="29"/>
        <end position="65"/>
    </location>
</feature>
<feature type="chain" id="PRO_5035819628" description="Secreted protein" evidence="2">
    <location>
        <begin position="16"/>
        <end position="106"/>
    </location>
</feature>
<comment type="caution">
    <text evidence="3">The sequence shown here is derived from an EMBL/GenBank/DDBJ whole genome shotgun (WGS) entry which is preliminary data.</text>
</comment>
<dbReference type="AlphaFoldDB" id="A0A8T2SAC1"/>
<keyword evidence="2" id="KW-0732">Signal</keyword>
<reference evidence="3" key="1">
    <citation type="submission" date="2021-08" db="EMBL/GenBank/DDBJ databases">
        <title>WGS assembly of Ceratopteris richardii.</title>
        <authorList>
            <person name="Marchant D.B."/>
            <person name="Chen G."/>
            <person name="Jenkins J."/>
            <person name="Shu S."/>
            <person name="Leebens-Mack J."/>
            <person name="Grimwood J."/>
            <person name="Schmutz J."/>
            <person name="Soltis P."/>
            <person name="Soltis D."/>
            <person name="Chen Z.-H."/>
        </authorList>
    </citation>
    <scope>NUCLEOTIDE SEQUENCE</scope>
    <source>
        <strain evidence="3">Whitten #5841</strain>
        <tissue evidence="3">Leaf</tissue>
    </source>
</reference>
<evidence type="ECO:0000256" key="1">
    <source>
        <dbReference type="SAM" id="MobiDB-lite"/>
    </source>
</evidence>
<accession>A0A8T2SAC1</accession>
<organism evidence="3 4">
    <name type="scientific">Ceratopteris richardii</name>
    <name type="common">Triangle waterfern</name>
    <dbReference type="NCBI Taxonomy" id="49495"/>
    <lineage>
        <taxon>Eukaryota</taxon>
        <taxon>Viridiplantae</taxon>
        <taxon>Streptophyta</taxon>
        <taxon>Embryophyta</taxon>
        <taxon>Tracheophyta</taxon>
        <taxon>Polypodiopsida</taxon>
        <taxon>Polypodiidae</taxon>
        <taxon>Polypodiales</taxon>
        <taxon>Pteridineae</taxon>
        <taxon>Pteridaceae</taxon>
        <taxon>Parkerioideae</taxon>
        <taxon>Ceratopteris</taxon>
    </lineage>
</organism>
<evidence type="ECO:0000313" key="4">
    <source>
        <dbReference type="Proteomes" id="UP000825935"/>
    </source>
</evidence>
<evidence type="ECO:0000256" key="2">
    <source>
        <dbReference type="SAM" id="SignalP"/>
    </source>
</evidence>
<gene>
    <name evidence="3" type="ORF">KP509_21G034900</name>
</gene>
<dbReference type="EMBL" id="CM035426">
    <property type="protein sequence ID" value="KAH7315111.1"/>
    <property type="molecule type" value="Genomic_DNA"/>
</dbReference>
<name>A0A8T2SAC1_CERRI</name>
<protein>
    <recommendedName>
        <fullName evidence="5">Secreted protein</fullName>
    </recommendedName>
</protein>
<proteinExistence type="predicted"/>
<evidence type="ECO:0008006" key="5">
    <source>
        <dbReference type="Google" id="ProtNLM"/>
    </source>
</evidence>
<sequence>MLVLTFLLMVRVKTASDLCFAWERPNVRFEPNSNSIRSPRGHSSHDFQTNEIPDSSPPGGLLRSVVGSALTSSSPRGWLQPVVVIPPRGLHNNQWSLVERAMEGRH</sequence>
<evidence type="ECO:0000313" key="3">
    <source>
        <dbReference type="EMBL" id="KAH7315111.1"/>
    </source>
</evidence>
<feature type="signal peptide" evidence="2">
    <location>
        <begin position="1"/>
        <end position="15"/>
    </location>
</feature>
<keyword evidence="4" id="KW-1185">Reference proteome</keyword>